<evidence type="ECO:0000313" key="6">
    <source>
        <dbReference type="EMBL" id="PRX57394.1"/>
    </source>
</evidence>
<protein>
    <submittedName>
        <fullName evidence="6">DoxX-like protein</fullName>
    </submittedName>
</protein>
<comment type="caution">
    <text evidence="6">The sequence shown here is derived from an EMBL/GenBank/DDBJ whole genome shotgun (WGS) entry which is preliminary data.</text>
</comment>
<keyword evidence="2 5" id="KW-0812">Transmembrane</keyword>
<evidence type="ECO:0000313" key="7">
    <source>
        <dbReference type="Proteomes" id="UP000237640"/>
    </source>
</evidence>
<evidence type="ECO:0000256" key="1">
    <source>
        <dbReference type="ARBA" id="ARBA00004141"/>
    </source>
</evidence>
<keyword evidence="3 5" id="KW-1133">Transmembrane helix</keyword>
<reference evidence="6 7" key="1">
    <citation type="submission" date="2018-03" db="EMBL/GenBank/DDBJ databases">
        <title>Genomic Encyclopedia of Archaeal and Bacterial Type Strains, Phase II (KMG-II): from individual species to whole genera.</title>
        <authorList>
            <person name="Goeker M."/>
        </authorList>
    </citation>
    <scope>NUCLEOTIDE SEQUENCE [LARGE SCALE GENOMIC DNA]</scope>
    <source>
        <strain evidence="6 7">DSM 25027</strain>
    </source>
</reference>
<name>A0A2T0MIH9_9FLAO</name>
<keyword evidence="4 5" id="KW-0472">Membrane</keyword>
<evidence type="ECO:0000256" key="2">
    <source>
        <dbReference type="ARBA" id="ARBA00022692"/>
    </source>
</evidence>
<sequence length="126" mass="14394">MKKRIPFYIATGLLTLMVLATIANAIFNPEFANRFSDIGYPTYLIIPLMITKAIGLLALWLSKNTRILEWTYSGFCFLFLLAFLAEVNASNPDYFSPVIALLLLFLSYRFKQQRDGKREIALESNS</sequence>
<gene>
    <name evidence="6" type="ORF">CLV81_1398</name>
</gene>
<evidence type="ECO:0000256" key="5">
    <source>
        <dbReference type="SAM" id="Phobius"/>
    </source>
</evidence>
<keyword evidence="7" id="KW-1185">Reference proteome</keyword>
<proteinExistence type="predicted"/>
<evidence type="ECO:0000256" key="4">
    <source>
        <dbReference type="ARBA" id="ARBA00023136"/>
    </source>
</evidence>
<evidence type="ECO:0000256" key="3">
    <source>
        <dbReference type="ARBA" id="ARBA00022989"/>
    </source>
</evidence>
<accession>A0A2T0MIH9</accession>
<dbReference type="EMBL" id="PVYX01000001">
    <property type="protein sequence ID" value="PRX57394.1"/>
    <property type="molecule type" value="Genomic_DNA"/>
</dbReference>
<comment type="subcellular location">
    <subcellularLocation>
        <location evidence="1">Membrane</location>
        <topology evidence="1">Multi-pass membrane protein</topology>
    </subcellularLocation>
</comment>
<organism evidence="6 7">
    <name type="scientific">Flagellimonas meridianipacifica</name>
    <dbReference type="NCBI Taxonomy" id="1080225"/>
    <lineage>
        <taxon>Bacteria</taxon>
        <taxon>Pseudomonadati</taxon>
        <taxon>Bacteroidota</taxon>
        <taxon>Flavobacteriia</taxon>
        <taxon>Flavobacteriales</taxon>
        <taxon>Flavobacteriaceae</taxon>
        <taxon>Flagellimonas</taxon>
    </lineage>
</organism>
<dbReference type="RefSeq" id="WP_106144292.1">
    <property type="nucleotide sequence ID" value="NZ_PVYX01000001.1"/>
</dbReference>
<dbReference type="Pfam" id="PF13564">
    <property type="entry name" value="DoxX_2"/>
    <property type="match status" value="1"/>
</dbReference>
<dbReference type="Proteomes" id="UP000237640">
    <property type="component" value="Unassembled WGS sequence"/>
</dbReference>
<dbReference type="GO" id="GO:0016020">
    <property type="term" value="C:membrane"/>
    <property type="evidence" value="ECO:0007669"/>
    <property type="project" value="UniProtKB-SubCell"/>
</dbReference>
<dbReference type="OrthoDB" id="7960583at2"/>
<dbReference type="InterPro" id="IPR032808">
    <property type="entry name" value="DoxX"/>
</dbReference>
<feature type="transmembrane region" description="Helical" evidence="5">
    <location>
        <begin position="94"/>
        <end position="110"/>
    </location>
</feature>
<dbReference type="AlphaFoldDB" id="A0A2T0MIH9"/>
<feature type="transmembrane region" description="Helical" evidence="5">
    <location>
        <begin position="41"/>
        <end position="61"/>
    </location>
</feature>
<feature type="transmembrane region" description="Helical" evidence="5">
    <location>
        <begin position="70"/>
        <end position="88"/>
    </location>
</feature>